<gene>
    <name evidence="7" type="ORF">M9Y10_023177</name>
</gene>
<dbReference type="InterPro" id="IPR006984">
    <property type="entry name" value="Fcf1/UTP23"/>
</dbReference>
<dbReference type="InterPro" id="IPR029060">
    <property type="entry name" value="PIN-like_dom_sf"/>
</dbReference>
<evidence type="ECO:0000256" key="5">
    <source>
        <dbReference type="ARBA" id="ARBA00024026"/>
    </source>
</evidence>
<proteinExistence type="inferred from homology"/>
<dbReference type="PANTHER" id="PTHR12416">
    <property type="entry name" value="RRNA-PROCESSING PROTEIN UTP23 HOMOLOG"/>
    <property type="match status" value="1"/>
</dbReference>
<comment type="subcellular location">
    <subcellularLocation>
        <location evidence="1">Nucleus</location>
        <location evidence="1">Nucleolus</location>
    </subcellularLocation>
</comment>
<evidence type="ECO:0000259" key="6">
    <source>
        <dbReference type="SMART" id="SM00670"/>
    </source>
</evidence>
<evidence type="ECO:0000256" key="3">
    <source>
        <dbReference type="ARBA" id="ARBA00022552"/>
    </source>
</evidence>
<evidence type="ECO:0000313" key="8">
    <source>
        <dbReference type="Proteomes" id="UP001470230"/>
    </source>
</evidence>
<dbReference type="Pfam" id="PF04900">
    <property type="entry name" value="Fcf1"/>
    <property type="match status" value="1"/>
</dbReference>
<keyword evidence="2" id="KW-0690">Ribosome biogenesis</keyword>
<dbReference type="CDD" id="cd09864">
    <property type="entry name" value="PIN_Fcf1-like"/>
    <property type="match status" value="1"/>
</dbReference>
<evidence type="ECO:0000256" key="4">
    <source>
        <dbReference type="ARBA" id="ARBA00023242"/>
    </source>
</evidence>
<name>A0ABR2KXK1_9EUKA</name>
<accession>A0ABR2KXK1</accession>
<dbReference type="Proteomes" id="UP001470230">
    <property type="component" value="Unassembled WGS sequence"/>
</dbReference>
<evidence type="ECO:0000313" key="7">
    <source>
        <dbReference type="EMBL" id="KAK8894740.1"/>
    </source>
</evidence>
<keyword evidence="8" id="KW-1185">Reference proteome</keyword>
<dbReference type="EMBL" id="JAPFFF010000003">
    <property type="protein sequence ID" value="KAK8894740.1"/>
    <property type="molecule type" value="Genomic_DNA"/>
</dbReference>
<protein>
    <submittedName>
        <fullName evidence="7">rRNA-processing protein fcf1</fullName>
    </submittedName>
</protein>
<dbReference type="InterPro" id="IPR037503">
    <property type="entry name" value="Fcf1_PIN"/>
</dbReference>
<evidence type="ECO:0000256" key="1">
    <source>
        <dbReference type="ARBA" id="ARBA00004604"/>
    </source>
</evidence>
<dbReference type="InterPro" id="IPR002716">
    <property type="entry name" value="PIN_dom"/>
</dbReference>
<dbReference type="SUPFAM" id="SSF88723">
    <property type="entry name" value="PIN domain-like"/>
    <property type="match status" value="1"/>
</dbReference>
<evidence type="ECO:0000256" key="2">
    <source>
        <dbReference type="ARBA" id="ARBA00022517"/>
    </source>
</evidence>
<comment type="similarity">
    <text evidence="5">Belongs to the UTP23/FCF1 family. FCF1 subfamily.</text>
</comment>
<keyword evidence="3" id="KW-0698">rRNA processing</keyword>
<sequence>MKKAKRKGPKMIKSNDCRIIGNTQKDPKKVNEEPIEEEEVQPSSLFFSYNQALGPPFRVIVDTNMLWQTVADKIDLVDGLQGCLVAKVIPCVTSCIIAELEKLGRKYHLALKLAKDPRVKLIKCGCRGNYADDCIVNTVTKNRVFIVATNDKELKRRIRQIPGVPIMFLHNNKFAVERLPDSDYGAPRLF</sequence>
<organism evidence="7 8">
    <name type="scientific">Tritrichomonas musculus</name>
    <dbReference type="NCBI Taxonomy" id="1915356"/>
    <lineage>
        <taxon>Eukaryota</taxon>
        <taxon>Metamonada</taxon>
        <taxon>Parabasalia</taxon>
        <taxon>Tritrichomonadida</taxon>
        <taxon>Tritrichomonadidae</taxon>
        <taxon>Tritrichomonas</taxon>
    </lineage>
</organism>
<dbReference type="Gene3D" id="3.40.50.1010">
    <property type="entry name" value="5'-nuclease"/>
    <property type="match status" value="1"/>
</dbReference>
<keyword evidence="4" id="KW-0539">Nucleus</keyword>
<comment type="caution">
    <text evidence="7">The sequence shown here is derived from an EMBL/GenBank/DDBJ whole genome shotgun (WGS) entry which is preliminary data.</text>
</comment>
<dbReference type="SMART" id="SM00670">
    <property type="entry name" value="PINc"/>
    <property type="match status" value="1"/>
</dbReference>
<feature type="domain" description="PIN" evidence="6">
    <location>
        <begin position="57"/>
        <end position="156"/>
    </location>
</feature>
<reference evidence="7 8" key="1">
    <citation type="submission" date="2024-04" db="EMBL/GenBank/DDBJ databases">
        <title>Tritrichomonas musculus Genome.</title>
        <authorList>
            <person name="Alves-Ferreira E."/>
            <person name="Grigg M."/>
            <person name="Lorenzi H."/>
            <person name="Galac M."/>
        </authorList>
    </citation>
    <scope>NUCLEOTIDE SEQUENCE [LARGE SCALE GENOMIC DNA]</scope>
    <source>
        <strain evidence="7 8">EAF2021</strain>
    </source>
</reference>